<feature type="domain" description="Beta-lactamase-related" evidence="1">
    <location>
        <begin position="50"/>
        <end position="409"/>
    </location>
</feature>
<reference evidence="2 3" key="1">
    <citation type="submission" date="2017-07" db="EMBL/GenBank/DDBJ databases">
        <title>First draft Genome Sequence of Nocardia cerradoensis isolated from human infection.</title>
        <authorList>
            <person name="Carrasco G."/>
        </authorList>
    </citation>
    <scope>NUCLEOTIDE SEQUENCE [LARGE SCALE GENOMIC DNA]</scope>
    <source>
        <strain evidence="2 3">CNM20130759</strain>
    </source>
</reference>
<organism evidence="2 3">
    <name type="scientific">Nocardia cerradoensis</name>
    <dbReference type="NCBI Taxonomy" id="85688"/>
    <lineage>
        <taxon>Bacteria</taxon>
        <taxon>Bacillati</taxon>
        <taxon>Actinomycetota</taxon>
        <taxon>Actinomycetes</taxon>
        <taxon>Mycobacteriales</taxon>
        <taxon>Nocardiaceae</taxon>
        <taxon>Nocardia</taxon>
    </lineage>
</organism>
<evidence type="ECO:0000313" key="3">
    <source>
        <dbReference type="Proteomes" id="UP000215506"/>
    </source>
</evidence>
<dbReference type="InterPro" id="IPR012338">
    <property type="entry name" value="Beta-lactam/transpept-like"/>
</dbReference>
<dbReference type="InterPro" id="IPR001466">
    <property type="entry name" value="Beta-lactam-related"/>
</dbReference>
<sequence>MDSARSRQAAEVEAAQVAGAADIDDAPQMVIDPRFVPVVHHFFRLFPRPNRGGGAFAVFLHGRPVVDVWAGWSAPDQRWQSDTVALSFSTGKGVVTTVLHRIAERGLVDYDAPVAEYWPEFAANGKQDITVREVLSHRAGLHKVRGLATDADGILDYNAMIAALAAAEPDPRRLQGSGYHAVTFGWLVAEIVQRATGEPFTEVLRREIAEPLQTEEFWYRVPESERYRIARTFPRLRIPGLRWDTASKVIARSRTVGAIAEAGMPAGFDVLVGDARVHDAVMPGFNGVFSARALARMYGALANEGRVLLPDRTWSEPLLRPETIENINHVQRSEHRDYVIGVPVPFTLGYHRPPIASRRPLRRAFGHYGVGGSGAFADPESGMSVAFVTNRLGNSLNTIGDGRLARLAAEARAALG</sequence>
<dbReference type="Pfam" id="PF00144">
    <property type="entry name" value="Beta-lactamase"/>
    <property type="match status" value="1"/>
</dbReference>
<dbReference type="InterPro" id="IPR052907">
    <property type="entry name" value="Beta-lactamase/esterase"/>
</dbReference>
<comment type="caution">
    <text evidence="2">The sequence shown here is derived from an EMBL/GenBank/DDBJ whole genome shotgun (WGS) entry which is preliminary data.</text>
</comment>
<proteinExistence type="predicted"/>
<dbReference type="PANTHER" id="PTHR43319:SF3">
    <property type="entry name" value="BETA-LACTAMASE-RELATED DOMAIN-CONTAINING PROTEIN"/>
    <property type="match status" value="1"/>
</dbReference>
<protein>
    <recommendedName>
        <fullName evidence="1">Beta-lactamase-related domain-containing protein</fullName>
    </recommendedName>
</protein>
<dbReference type="SUPFAM" id="SSF56601">
    <property type="entry name" value="beta-lactamase/transpeptidase-like"/>
    <property type="match status" value="1"/>
</dbReference>
<name>A0A231HCL7_9NOCA</name>
<gene>
    <name evidence="2" type="ORF">B7C42_01383</name>
</gene>
<dbReference type="Gene3D" id="3.40.710.10">
    <property type="entry name" value="DD-peptidase/beta-lactamase superfamily"/>
    <property type="match status" value="1"/>
</dbReference>
<dbReference type="PANTHER" id="PTHR43319">
    <property type="entry name" value="BETA-LACTAMASE-RELATED"/>
    <property type="match status" value="1"/>
</dbReference>
<keyword evidence="3" id="KW-1185">Reference proteome</keyword>
<accession>A0A231HCL7</accession>
<evidence type="ECO:0000259" key="1">
    <source>
        <dbReference type="Pfam" id="PF00144"/>
    </source>
</evidence>
<dbReference type="Proteomes" id="UP000215506">
    <property type="component" value="Unassembled WGS sequence"/>
</dbReference>
<dbReference type="EMBL" id="NGAF01000002">
    <property type="protein sequence ID" value="OXR46417.1"/>
    <property type="molecule type" value="Genomic_DNA"/>
</dbReference>
<evidence type="ECO:0000313" key="2">
    <source>
        <dbReference type="EMBL" id="OXR46417.1"/>
    </source>
</evidence>
<dbReference type="AlphaFoldDB" id="A0A231HCL7"/>